<protein>
    <submittedName>
        <fullName evidence="1">Uncharacterized protein</fullName>
    </submittedName>
</protein>
<dbReference type="EMBL" id="JAHWQX010000001">
    <property type="protein sequence ID" value="MBW3096028.1"/>
    <property type="molecule type" value="Genomic_DNA"/>
</dbReference>
<dbReference type="Proteomes" id="UP001430804">
    <property type="component" value="Unassembled WGS sequence"/>
</dbReference>
<accession>A0ABS6WJA8</accession>
<gene>
    <name evidence="1" type="ORF">KY465_01905</name>
</gene>
<evidence type="ECO:0000313" key="1">
    <source>
        <dbReference type="EMBL" id="MBW3096028.1"/>
    </source>
</evidence>
<dbReference type="RefSeq" id="WP_219157865.1">
    <property type="nucleotide sequence ID" value="NZ_JAHWQX010000001.1"/>
</dbReference>
<evidence type="ECO:0000313" key="2">
    <source>
        <dbReference type="Proteomes" id="UP001430804"/>
    </source>
</evidence>
<name>A0ABS6WJA8_9HYPH</name>
<sequence length="73" mass="7789">MKIAVEAACGNALQTAQAGAVREWLRRDELPGNCSTCSMPSARARPTVEAFRVEFDASAACGWTGDNTAGWQK</sequence>
<comment type="caution">
    <text evidence="1">The sequence shown here is derived from an EMBL/GenBank/DDBJ whole genome shotgun (WGS) entry which is preliminary data.</text>
</comment>
<keyword evidence="2" id="KW-1185">Reference proteome</keyword>
<organism evidence="1 2">
    <name type="scientific">Pseudohoeflea coraliihabitans</name>
    <dbReference type="NCBI Taxonomy" id="2860393"/>
    <lineage>
        <taxon>Bacteria</taxon>
        <taxon>Pseudomonadati</taxon>
        <taxon>Pseudomonadota</taxon>
        <taxon>Alphaproteobacteria</taxon>
        <taxon>Hyphomicrobiales</taxon>
        <taxon>Rhizobiaceae</taxon>
        <taxon>Pseudohoeflea</taxon>
    </lineage>
</organism>
<proteinExistence type="predicted"/>
<reference evidence="1" key="1">
    <citation type="submission" date="2021-07" db="EMBL/GenBank/DDBJ databases">
        <title>Pseudohoeflea marina sp. nov. a polyhydroxyalcanoate-producing bacterium.</title>
        <authorList>
            <person name="Zheng W."/>
            <person name="Yu S."/>
            <person name="Huang Y."/>
        </authorList>
    </citation>
    <scope>NUCLEOTIDE SEQUENCE</scope>
    <source>
        <strain evidence="1">DP4N28-3</strain>
    </source>
</reference>